<dbReference type="InterPro" id="IPR025049">
    <property type="entry name" value="Mfa-like_1"/>
</dbReference>
<dbReference type="RefSeq" id="WP_022392233.1">
    <property type="nucleotide sequence ID" value="NZ_QRZF01000027.1"/>
</dbReference>
<evidence type="ECO:0000313" key="3">
    <source>
        <dbReference type="Proteomes" id="UP000283850"/>
    </source>
</evidence>
<dbReference type="PROSITE" id="PS51257">
    <property type="entry name" value="PROKAR_LIPOPROTEIN"/>
    <property type="match status" value="1"/>
</dbReference>
<feature type="signal peptide" evidence="1">
    <location>
        <begin position="1"/>
        <end position="23"/>
    </location>
</feature>
<reference evidence="2 3" key="1">
    <citation type="submission" date="2018-08" db="EMBL/GenBank/DDBJ databases">
        <title>A genome reference for cultivated species of the human gut microbiota.</title>
        <authorList>
            <person name="Zou Y."/>
            <person name="Xue W."/>
            <person name="Luo G."/>
        </authorList>
    </citation>
    <scope>NUCLEOTIDE SEQUENCE [LARGE SCALE GENOMIC DNA]</scope>
    <source>
        <strain evidence="2 3">AF14-32</strain>
    </source>
</reference>
<protein>
    <submittedName>
        <fullName evidence="2">Fimbrillin family protein</fullName>
    </submittedName>
</protein>
<dbReference type="Proteomes" id="UP000283850">
    <property type="component" value="Unassembled WGS sequence"/>
</dbReference>
<name>A0A412XRU2_9BACE</name>
<dbReference type="Pfam" id="PF13149">
    <property type="entry name" value="Mfa_like_1"/>
    <property type="match status" value="1"/>
</dbReference>
<dbReference type="Gene3D" id="2.60.40.2630">
    <property type="match status" value="1"/>
</dbReference>
<evidence type="ECO:0000313" key="2">
    <source>
        <dbReference type="EMBL" id="RGV47896.1"/>
    </source>
</evidence>
<comment type="caution">
    <text evidence="2">The sequence shown here is derived from an EMBL/GenBank/DDBJ whole genome shotgun (WGS) entry which is preliminary data.</text>
</comment>
<keyword evidence="1" id="KW-0732">Signal</keyword>
<dbReference type="InterPro" id="IPR042278">
    <property type="entry name" value="Mfa-like_1_N"/>
</dbReference>
<dbReference type="CDD" id="cd13120">
    <property type="entry name" value="BF2867_like_N"/>
    <property type="match status" value="1"/>
</dbReference>
<organism evidence="2 3">
    <name type="scientific">Bacteroides intestinalis</name>
    <dbReference type="NCBI Taxonomy" id="329854"/>
    <lineage>
        <taxon>Bacteria</taxon>
        <taxon>Pseudomonadati</taxon>
        <taxon>Bacteroidota</taxon>
        <taxon>Bacteroidia</taxon>
        <taxon>Bacteroidales</taxon>
        <taxon>Bacteroidaceae</taxon>
        <taxon>Bacteroides</taxon>
    </lineage>
</organism>
<gene>
    <name evidence="2" type="ORF">DWW10_23375</name>
</gene>
<dbReference type="CDD" id="cd13121">
    <property type="entry name" value="BF2867_like_C"/>
    <property type="match status" value="1"/>
</dbReference>
<feature type="chain" id="PRO_5019429727" evidence="1">
    <location>
        <begin position="24"/>
        <end position="343"/>
    </location>
</feature>
<proteinExistence type="predicted"/>
<sequence length="343" mass="36316">MKTKQLMNLALISGLLLTAGCWDDQNTGTAENNDPVELRISPRVTLTRGVVDGAAFADGTTVAVYAEGADYTSDKSNNYAKYKYSSSAWNSDGSDKIYLTNAEATIYAYYPTGDTYNTTNLTIPAKLLEGTDATTITAVDNVTGTSIAAADGEVDCMYATPVPKVTNKSNQTKGVELTMKHALSMVSFRVYKAADYEGTGKLTKIVLKNVGDGTTLSKGASPTMNIKNGTITEGTPTAATYTRTIKDGYTLESTTNGAGAKKFSIMVLPISTSIGNDKIQATFTIDGAEYTVKLTAPTANSGAWPAGKNHLYTVKLSGTELSLGTITVTQWEEVVGSANLEIK</sequence>
<evidence type="ECO:0000256" key="1">
    <source>
        <dbReference type="SAM" id="SignalP"/>
    </source>
</evidence>
<accession>A0A412XRU2</accession>
<dbReference type="Gene3D" id="2.60.40.2620">
    <property type="entry name" value="Fimbrillin-like"/>
    <property type="match status" value="1"/>
</dbReference>
<dbReference type="AlphaFoldDB" id="A0A412XRU2"/>
<dbReference type="EMBL" id="QRZF01000027">
    <property type="protein sequence ID" value="RGV47896.1"/>
    <property type="molecule type" value="Genomic_DNA"/>
</dbReference>